<reference evidence="1 2" key="1">
    <citation type="submission" date="2015-11" db="EMBL/GenBank/DDBJ databases">
        <title>Exploring the genomic traits of fungus-feeding bacterial genus Collimonas.</title>
        <authorList>
            <person name="Song C."/>
            <person name="Schmidt R."/>
            <person name="de Jager V."/>
            <person name="Krzyzanowska D."/>
            <person name="Jongedijk E."/>
            <person name="Cankar K."/>
            <person name="Beekwilder J."/>
            <person name="van Veen A."/>
            <person name="de Boer W."/>
            <person name="van Veen J.A."/>
            <person name="Garbeva P."/>
        </authorList>
    </citation>
    <scope>NUCLEOTIDE SEQUENCE [LARGE SCALE GENOMIC DNA]</scope>
    <source>
        <strain evidence="1 2">Ter6</strain>
    </source>
</reference>
<evidence type="ECO:0000313" key="1">
    <source>
        <dbReference type="EMBL" id="AMO95107.1"/>
    </source>
</evidence>
<protein>
    <submittedName>
        <fullName evidence="1">Uncharacterized protein</fullName>
    </submittedName>
</protein>
<dbReference type="AlphaFoldDB" id="A0A127PBJ6"/>
<gene>
    <name evidence="1" type="ORF">CFter6_2435</name>
</gene>
<proteinExistence type="predicted"/>
<dbReference type="EMBL" id="CP013232">
    <property type="protein sequence ID" value="AMO95107.1"/>
    <property type="molecule type" value="Genomic_DNA"/>
</dbReference>
<dbReference type="Proteomes" id="UP000072421">
    <property type="component" value="Chromosome"/>
</dbReference>
<dbReference type="PATRIC" id="fig|158899.10.peg.2430"/>
<dbReference type="RefSeq" id="WP_061539992.1">
    <property type="nucleotide sequence ID" value="NZ_CP013232.1"/>
</dbReference>
<dbReference type="OrthoDB" id="5705788at2"/>
<name>A0A127PBJ6_9BURK</name>
<sequence length="84" mass="9643">MGDITQAQIRNNYSKELNNRFKQLRRWAMDNWPLSDQPLTTADFSAAEHEIQLLLGAKLHSQLPASMPEDIEPQYLPVTPAPWP</sequence>
<organism evidence="1">
    <name type="scientific">Collimonas fungivorans</name>
    <dbReference type="NCBI Taxonomy" id="158899"/>
    <lineage>
        <taxon>Bacteria</taxon>
        <taxon>Pseudomonadati</taxon>
        <taxon>Pseudomonadota</taxon>
        <taxon>Betaproteobacteria</taxon>
        <taxon>Burkholderiales</taxon>
        <taxon>Oxalobacteraceae</taxon>
        <taxon>Collimonas</taxon>
    </lineage>
</organism>
<accession>A0A127PBJ6</accession>
<evidence type="ECO:0000313" key="2">
    <source>
        <dbReference type="Proteomes" id="UP000072421"/>
    </source>
</evidence>